<reference evidence="1" key="1">
    <citation type="submission" date="2021-06" db="EMBL/GenBank/DDBJ databases">
        <authorList>
            <person name="Kallberg Y."/>
            <person name="Tangrot J."/>
            <person name="Rosling A."/>
        </authorList>
    </citation>
    <scope>NUCLEOTIDE SEQUENCE</scope>
    <source>
        <strain evidence="1">28 12/20/2015</strain>
    </source>
</reference>
<keyword evidence="2" id="KW-1185">Reference proteome</keyword>
<gene>
    <name evidence="1" type="ORF">SPELUC_LOCUS6450</name>
</gene>
<dbReference type="Proteomes" id="UP000789366">
    <property type="component" value="Unassembled WGS sequence"/>
</dbReference>
<feature type="non-terminal residue" evidence="1">
    <location>
        <position position="78"/>
    </location>
</feature>
<name>A0ACA9MCT9_9GLOM</name>
<dbReference type="EMBL" id="CAJVPW010007641">
    <property type="protein sequence ID" value="CAG8583278.1"/>
    <property type="molecule type" value="Genomic_DNA"/>
</dbReference>
<evidence type="ECO:0000313" key="1">
    <source>
        <dbReference type="EMBL" id="CAG8583278.1"/>
    </source>
</evidence>
<sequence>MFWITWRLKNIFPLWIRAICPIASGGITEPLSQILKLSLKNETYINLFLATTNNEFSGGFSFFAGFAPECPSTSGATR</sequence>
<accession>A0ACA9MCT9</accession>
<proteinExistence type="predicted"/>
<organism evidence="1 2">
    <name type="scientific">Cetraspora pellucida</name>
    <dbReference type="NCBI Taxonomy" id="1433469"/>
    <lineage>
        <taxon>Eukaryota</taxon>
        <taxon>Fungi</taxon>
        <taxon>Fungi incertae sedis</taxon>
        <taxon>Mucoromycota</taxon>
        <taxon>Glomeromycotina</taxon>
        <taxon>Glomeromycetes</taxon>
        <taxon>Diversisporales</taxon>
        <taxon>Gigasporaceae</taxon>
        <taxon>Cetraspora</taxon>
    </lineage>
</organism>
<evidence type="ECO:0000313" key="2">
    <source>
        <dbReference type="Proteomes" id="UP000789366"/>
    </source>
</evidence>
<protein>
    <submittedName>
        <fullName evidence="1">9065_t:CDS:1</fullName>
    </submittedName>
</protein>
<comment type="caution">
    <text evidence="1">The sequence shown here is derived from an EMBL/GenBank/DDBJ whole genome shotgun (WGS) entry which is preliminary data.</text>
</comment>